<accession>A0A3L6QTK3</accession>
<evidence type="ECO:0000313" key="3">
    <source>
        <dbReference type="Proteomes" id="UP000275267"/>
    </source>
</evidence>
<evidence type="ECO:0000313" key="2">
    <source>
        <dbReference type="EMBL" id="RLM87102.1"/>
    </source>
</evidence>
<comment type="caution">
    <text evidence="2">The sequence shown here is derived from an EMBL/GenBank/DDBJ whole genome shotgun (WGS) entry which is preliminary data.</text>
</comment>
<sequence>MESRSGRRRLGAQPPRGVGRNRRPRRCRSGDGGGVDRISGFSDIDVPDKLVRAEAVASLLRAATRLHPVELSISIFWVNPTAIEAVSSRRWRGLHHKHRRLLRYRCPDLTMHTPARATVLELIGCRDLDCITVHSATIEELLVIAERLRRVHIVAPVLKKFTMSGKVPLGSRMSFLAPAVEIFSRNCRFTRCFGPPEVQLPDFGMWYLNDLKLGTEERGFVLSLDLGRPWC</sequence>
<dbReference type="Proteomes" id="UP000275267">
    <property type="component" value="Unassembled WGS sequence"/>
</dbReference>
<keyword evidence="3" id="KW-1185">Reference proteome</keyword>
<organism evidence="2 3">
    <name type="scientific">Panicum miliaceum</name>
    <name type="common">Proso millet</name>
    <name type="synonym">Broomcorn millet</name>
    <dbReference type="NCBI Taxonomy" id="4540"/>
    <lineage>
        <taxon>Eukaryota</taxon>
        <taxon>Viridiplantae</taxon>
        <taxon>Streptophyta</taxon>
        <taxon>Embryophyta</taxon>
        <taxon>Tracheophyta</taxon>
        <taxon>Spermatophyta</taxon>
        <taxon>Magnoliopsida</taxon>
        <taxon>Liliopsida</taxon>
        <taxon>Poales</taxon>
        <taxon>Poaceae</taxon>
        <taxon>PACMAD clade</taxon>
        <taxon>Panicoideae</taxon>
        <taxon>Panicodae</taxon>
        <taxon>Paniceae</taxon>
        <taxon>Panicinae</taxon>
        <taxon>Panicum</taxon>
        <taxon>Panicum sect. Panicum</taxon>
    </lineage>
</organism>
<dbReference type="EMBL" id="PQIB02000011">
    <property type="protein sequence ID" value="RLM87102.1"/>
    <property type="molecule type" value="Genomic_DNA"/>
</dbReference>
<dbReference type="AlphaFoldDB" id="A0A3L6QTK3"/>
<evidence type="ECO:0000256" key="1">
    <source>
        <dbReference type="SAM" id="MobiDB-lite"/>
    </source>
</evidence>
<name>A0A3L6QTK3_PANMI</name>
<proteinExistence type="predicted"/>
<feature type="region of interest" description="Disordered" evidence="1">
    <location>
        <begin position="1"/>
        <end position="34"/>
    </location>
</feature>
<gene>
    <name evidence="2" type="ORF">C2845_PM04G28140</name>
</gene>
<reference evidence="3" key="1">
    <citation type="journal article" date="2019" name="Nat. Commun.">
        <title>The genome of broomcorn millet.</title>
        <authorList>
            <person name="Zou C."/>
            <person name="Miki D."/>
            <person name="Li D."/>
            <person name="Tang Q."/>
            <person name="Xiao L."/>
            <person name="Rajput S."/>
            <person name="Deng P."/>
            <person name="Jia W."/>
            <person name="Huang R."/>
            <person name="Zhang M."/>
            <person name="Sun Y."/>
            <person name="Hu J."/>
            <person name="Fu X."/>
            <person name="Schnable P.S."/>
            <person name="Li F."/>
            <person name="Zhang H."/>
            <person name="Feng B."/>
            <person name="Zhu X."/>
            <person name="Liu R."/>
            <person name="Schnable J.C."/>
            <person name="Zhu J.-K."/>
            <person name="Zhang H."/>
        </authorList>
    </citation>
    <scope>NUCLEOTIDE SEQUENCE [LARGE SCALE GENOMIC DNA]</scope>
</reference>
<protein>
    <submittedName>
        <fullName evidence="2">F-box/LRR-repeat protein 25-like</fullName>
    </submittedName>
</protein>
<feature type="compositionally biased region" description="Basic residues" evidence="1">
    <location>
        <begin position="1"/>
        <end position="10"/>
    </location>
</feature>